<organism evidence="7 8">
    <name type="scientific">Paragonimus heterotremus</name>
    <dbReference type="NCBI Taxonomy" id="100268"/>
    <lineage>
        <taxon>Eukaryota</taxon>
        <taxon>Metazoa</taxon>
        <taxon>Spiralia</taxon>
        <taxon>Lophotrochozoa</taxon>
        <taxon>Platyhelminthes</taxon>
        <taxon>Trematoda</taxon>
        <taxon>Digenea</taxon>
        <taxon>Plagiorchiida</taxon>
        <taxon>Troglotremata</taxon>
        <taxon>Troglotrematidae</taxon>
        <taxon>Paragonimus</taxon>
    </lineage>
</organism>
<keyword evidence="3 5" id="KW-1133">Transmembrane helix</keyword>
<dbReference type="OrthoDB" id="421226at2759"/>
<dbReference type="InterPro" id="IPR050866">
    <property type="entry name" value="CNG_cation_channel"/>
</dbReference>
<feature type="domain" description="Ion transport" evidence="6">
    <location>
        <begin position="67"/>
        <end position="260"/>
    </location>
</feature>
<dbReference type="PANTHER" id="PTHR45638:SF7">
    <property type="entry name" value="CYCLIC NUCLEOTIDE-GATED ION CHANNEL-LIKE, ISOFORM E"/>
    <property type="match status" value="1"/>
</dbReference>
<dbReference type="Gene3D" id="1.10.287.70">
    <property type="match status" value="1"/>
</dbReference>
<evidence type="ECO:0000256" key="5">
    <source>
        <dbReference type="SAM" id="Phobius"/>
    </source>
</evidence>
<keyword evidence="8" id="KW-1185">Reference proteome</keyword>
<evidence type="ECO:0000256" key="3">
    <source>
        <dbReference type="ARBA" id="ARBA00022989"/>
    </source>
</evidence>
<evidence type="ECO:0000256" key="4">
    <source>
        <dbReference type="ARBA" id="ARBA00023136"/>
    </source>
</evidence>
<dbReference type="AlphaFoldDB" id="A0A8J4SQ52"/>
<keyword evidence="2 5" id="KW-0812">Transmembrane</keyword>
<keyword evidence="4 5" id="KW-0472">Membrane</keyword>
<protein>
    <submittedName>
        <fullName evidence="7">Eka-cGMP gated channel alpha 4 protein</fullName>
    </submittedName>
</protein>
<feature type="transmembrane region" description="Helical" evidence="5">
    <location>
        <begin position="64"/>
        <end position="84"/>
    </location>
</feature>
<sequence length="308" mass="36278">MESNSRAYLEDDTPVRQIENFETDCEQNHINDPFFTELIGEQKRLESAGYCGLSCLFLPHSKRFLLWLTILSGSVLYNVWLPIARQAFYDIQEQNFWMWITLDIIADLIYLLDFAVQFGTAYLEYGLVVINRRKLAQQYVHSVSFRLDIISVLPLDLIQLKVGIQPMLRFPRFVKLYRVQTWINRVENRATRATIWRVLILLHVLLLGYHWAGCIFFIISKQQKFSTDWGYKPTSNQSEFTRHAYLQSFYWGTLALANIGFTRDPSTDVEYIHLTARVSKMTLPISNQSFCQVNLKMNWRKVKIFAFK</sequence>
<comment type="caution">
    <text evidence="7">The sequence shown here is derived from an EMBL/GenBank/DDBJ whole genome shotgun (WGS) entry which is preliminary data.</text>
</comment>
<reference evidence="7" key="1">
    <citation type="submission" date="2019-05" db="EMBL/GenBank/DDBJ databases">
        <title>Annotation for the trematode Paragonimus heterotremus.</title>
        <authorList>
            <person name="Choi Y.-J."/>
        </authorList>
    </citation>
    <scope>NUCLEOTIDE SEQUENCE</scope>
    <source>
        <strain evidence="7">LC</strain>
    </source>
</reference>
<feature type="transmembrane region" description="Helical" evidence="5">
    <location>
        <begin position="195"/>
        <end position="219"/>
    </location>
</feature>
<evidence type="ECO:0000313" key="7">
    <source>
        <dbReference type="EMBL" id="KAF5401927.1"/>
    </source>
</evidence>
<dbReference type="InterPro" id="IPR005821">
    <property type="entry name" value="Ion_trans_dom"/>
</dbReference>
<comment type="subcellular location">
    <subcellularLocation>
        <location evidence="1">Membrane</location>
        <topology evidence="1">Multi-pass membrane protein</topology>
    </subcellularLocation>
</comment>
<evidence type="ECO:0000259" key="6">
    <source>
        <dbReference type="Pfam" id="PF00520"/>
    </source>
</evidence>
<dbReference type="Proteomes" id="UP000748531">
    <property type="component" value="Unassembled WGS sequence"/>
</dbReference>
<gene>
    <name evidence="7" type="ORF">PHET_04851</name>
</gene>
<dbReference type="SUPFAM" id="SSF81324">
    <property type="entry name" value="Voltage-gated potassium channels"/>
    <property type="match status" value="1"/>
</dbReference>
<accession>A0A8J4SQ52</accession>
<dbReference type="PANTHER" id="PTHR45638">
    <property type="entry name" value="CYCLIC NUCLEOTIDE-GATED CATION CHANNEL SUBUNIT A"/>
    <property type="match status" value="1"/>
</dbReference>
<name>A0A8J4SQ52_9TREM</name>
<proteinExistence type="predicted"/>
<dbReference type="Pfam" id="PF00520">
    <property type="entry name" value="Ion_trans"/>
    <property type="match status" value="1"/>
</dbReference>
<dbReference type="GO" id="GO:0044877">
    <property type="term" value="F:protein-containing complex binding"/>
    <property type="evidence" value="ECO:0007669"/>
    <property type="project" value="TreeGrafter"/>
</dbReference>
<dbReference type="GO" id="GO:0016020">
    <property type="term" value="C:membrane"/>
    <property type="evidence" value="ECO:0007669"/>
    <property type="project" value="UniProtKB-SubCell"/>
</dbReference>
<evidence type="ECO:0000256" key="2">
    <source>
        <dbReference type="ARBA" id="ARBA00022692"/>
    </source>
</evidence>
<dbReference type="GO" id="GO:0005221">
    <property type="term" value="F:intracellularly cyclic nucleotide-activated monoatomic cation channel activity"/>
    <property type="evidence" value="ECO:0007669"/>
    <property type="project" value="InterPro"/>
</dbReference>
<evidence type="ECO:0000313" key="8">
    <source>
        <dbReference type="Proteomes" id="UP000748531"/>
    </source>
</evidence>
<evidence type="ECO:0000256" key="1">
    <source>
        <dbReference type="ARBA" id="ARBA00004141"/>
    </source>
</evidence>
<dbReference type="EMBL" id="LUCH01002143">
    <property type="protein sequence ID" value="KAF5401927.1"/>
    <property type="molecule type" value="Genomic_DNA"/>
</dbReference>